<dbReference type="GO" id="GO:0016301">
    <property type="term" value="F:kinase activity"/>
    <property type="evidence" value="ECO:0007669"/>
    <property type="project" value="UniProtKB-KW"/>
</dbReference>
<dbReference type="PROSITE" id="PS00583">
    <property type="entry name" value="PFKB_KINASES_1"/>
    <property type="match status" value="1"/>
</dbReference>
<dbReference type="Proteomes" id="UP000505210">
    <property type="component" value="Chromosome"/>
</dbReference>
<dbReference type="PANTHER" id="PTHR43085">
    <property type="entry name" value="HEXOKINASE FAMILY MEMBER"/>
    <property type="match status" value="1"/>
</dbReference>
<name>A0A6M8B9T9_9CYAN</name>
<keyword evidence="8" id="KW-1185">Reference proteome</keyword>
<sequence>MTQPRVLCLGEVLLDYLADQPGKPMEQVMSWTAYPGGAPANVACALAKLGTPSGFVGCVGSDESGDALVKLLLASGVDGTGIQRHDTAPTRGVYVVRDEAGDRHFAGFGGLPSDAFADTRLQAEALPEDLFANADFLVLGTLELAYPESAGAIARALELAEQYFVKILVDVNWRPVFWADPEAARQPIHALIKRVDFLKLSAEEADWLFETRDPAIIAHRLDNLEGVLITDGDKGCAYCLSGNDGRVPAFPVEVEDTTGAGDAFVAGFLHQICQQGIAALANPELARQIVTYASAVGGLTTTRPGAIAAQPSPAEVGAFLYMQQQG</sequence>
<evidence type="ECO:0000256" key="3">
    <source>
        <dbReference type="ARBA" id="ARBA00022741"/>
    </source>
</evidence>
<evidence type="ECO:0000313" key="8">
    <source>
        <dbReference type="Proteomes" id="UP000505210"/>
    </source>
</evidence>
<protein>
    <submittedName>
        <fullName evidence="7">Carbohydrate kinase</fullName>
    </submittedName>
</protein>
<accession>A0A6M8B9T9</accession>
<keyword evidence="5" id="KW-0067">ATP-binding</keyword>
<evidence type="ECO:0000256" key="1">
    <source>
        <dbReference type="ARBA" id="ARBA00010688"/>
    </source>
</evidence>
<dbReference type="GO" id="GO:0005524">
    <property type="term" value="F:ATP binding"/>
    <property type="evidence" value="ECO:0007669"/>
    <property type="project" value="UniProtKB-KW"/>
</dbReference>
<keyword evidence="3" id="KW-0547">Nucleotide-binding</keyword>
<dbReference type="Pfam" id="PF00294">
    <property type="entry name" value="PfkB"/>
    <property type="match status" value="1"/>
</dbReference>
<proteinExistence type="inferred from homology"/>
<dbReference type="PROSITE" id="PS00584">
    <property type="entry name" value="PFKB_KINASES_2"/>
    <property type="match status" value="1"/>
</dbReference>
<evidence type="ECO:0000256" key="5">
    <source>
        <dbReference type="ARBA" id="ARBA00022840"/>
    </source>
</evidence>
<reference evidence="7 8" key="1">
    <citation type="submission" date="2020-05" db="EMBL/GenBank/DDBJ databases">
        <title>Complete genome sequence of of a novel Thermoleptolyngbya strain isolated from hot springs of Ganzi, Sichuan China.</title>
        <authorList>
            <person name="Tang J."/>
            <person name="Daroch M."/>
            <person name="Li L."/>
            <person name="Waleron K."/>
            <person name="Waleron M."/>
            <person name="Waleron M."/>
        </authorList>
    </citation>
    <scope>NUCLEOTIDE SEQUENCE [LARGE SCALE GENOMIC DNA]</scope>
    <source>
        <strain evidence="7 8">PKUAC-SCTA183</strain>
    </source>
</reference>
<feature type="domain" description="Carbohydrate kinase PfkB" evidence="6">
    <location>
        <begin position="5"/>
        <end position="311"/>
    </location>
</feature>
<comment type="similarity">
    <text evidence="1">Belongs to the carbohydrate kinase PfkB family.</text>
</comment>
<keyword evidence="2" id="KW-0808">Transferase</keyword>
<dbReference type="InterPro" id="IPR002173">
    <property type="entry name" value="Carboh/pur_kinase_PfkB_CS"/>
</dbReference>
<dbReference type="InterPro" id="IPR011611">
    <property type="entry name" value="PfkB_dom"/>
</dbReference>
<evidence type="ECO:0000256" key="4">
    <source>
        <dbReference type="ARBA" id="ARBA00022777"/>
    </source>
</evidence>
<evidence type="ECO:0000256" key="2">
    <source>
        <dbReference type="ARBA" id="ARBA00022679"/>
    </source>
</evidence>
<dbReference type="AlphaFoldDB" id="A0A6M8B9T9"/>
<evidence type="ECO:0000259" key="6">
    <source>
        <dbReference type="Pfam" id="PF00294"/>
    </source>
</evidence>
<organism evidence="7 8">
    <name type="scientific">Thermoleptolyngbya sichuanensis A183</name>
    <dbReference type="NCBI Taxonomy" id="2737172"/>
    <lineage>
        <taxon>Bacteria</taxon>
        <taxon>Bacillati</taxon>
        <taxon>Cyanobacteriota</taxon>
        <taxon>Cyanophyceae</taxon>
        <taxon>Oculatellales</taxon>
        <taxon>Oculatellaceae</taxon>
        <taxon>Thermoleptolyngbya</taxon>
        <taxon>Thermoleptolyngbya sichuanensis</taxon>
    </lineage>
</organism>
<dbReference type="KEGG" id="theu:HPC62_20215"/>
<dbReference type="PANTHER" id="PTHR43085:SF1">
    <property type="entry name" value="PSEUDOURIDINE KINASE-RELATED"/>
    <property type="match status" value="1"/>
</dbReference>
<dbReference type="Gene3D" id="3.40.1190.20">
    <property type="match status" value="1"/>
</dbReference>
<dbReference type="InterPro" id="IPR050306">
    <property type="entry name" value="PfkB_Carbo_kinase"/>
</dbReference>
<keyword evidence="4 7" id="KW-0418">Kinase</keyword>
<dbReference type="SUPFAM" id="SSF53613">
    <property type="entry name" value="Ribokinase-like"/>
    <property type="match status" value="1"/>
</dbReference>
<dbReference type="EMBL" id="CP053661">
    <property type="protein sequence ID" value="QKD84189.1"/>
    <property type="molecule type" value="Genomic_DNA"/>
</dbReference>
<gene>
    <name evidence="7" type="ORF">HPC62_20215</name>
</gene>
<dbReference type="CDD" id="cd01167">
    <property type="entry name" value="bac_FRK"/>
    <property type="match status" value="1"/>
</dbReference>
<dbReference type="RefSeq" id="WP_172358238.1">
    <property type="nucleotide sequence ID" value="NZ_CP053661.1"/>
</dbReference>
<evidence type="ECO:0000313" key="7">
    <source>
        <dbReference type="EMBL" id="QKD84189.1"/>
    </source>
</evidence>
<dbReference type="InterPro" id="IPR029056">
    <property type="entry name" value="Ribokinase-like"/>
</dbReference>